<evidence type="ECO:0000313" key="2">
    <source>
        <dbReference type="Proteomes" id="UP000186817"/>
    </source>
</evidence>
<evidence type="ECO:0008006" key="3">
    <source>
        <dbReference type="Google" id="ProtNLM"/>
    </source>
</evidence>
<reference evidence="1 2" key="1">
    <citation type="submission" date="2016-02" db="EMBL/GenBank/DDBJ databases">
        <title>Genome analysis of coral dinoflagellate symbionts highlights evolutionary adaptations to a symbiotic lifestyle.</title>
        <authorList>
            <person name="Aranda M."/>
            <person name="Li Y."/>
            <person name="Liew Y.J."/>
            <person name="Baumgarten S."/>
            <person name="Simakov O."/>
            <person name="Wilson M."/>
            <person name="Piel J."/>
            <person name="Ashoor H."/>
            <person name="Bougouffa S."/>
            <person name="Bajic V.B."/>
            <person name="Ryu T."/>
            <person name="Ravasi T."/>
            <person name="Bayer T."/>
            <person name="Micklem G."/>
            <person name="Kim H."/>
            <person name="Bhak J."/>
            <person name="Lajeunesse T.C."/>
            <person name="Voolstra C.R."/>
        </authorList>
    </citation>
    <scope>NUCLEOTIDE SEQUENCE [LARGE SCALE GENOMIC DNA]</scope>
    <source>
        <strain evidence="1 2">CCMP2467</strain>
    </source>
</reference>
<proteinExistence type="predicted"/>
<keyword evidence="2" id="KW-1185">Reference proteome</keyword>
<dbReference type="AlphaFoldDB" id="A0A1Q9DFY1"/>
<comment type="caution">
    <text evidence="1">The sequence shown here is derived from an EMBL/GenBank/DDBJ whole genome shotgun (WGS) entry which is preliminary data.</text>
</comment>
<dbReference type="EMBL" id="LSRX01000557">
    <property type="protein sequence ID" value="OLP94096.1"/>
    <property type="molecule type" value="Genomic_DNA"/>
</dbReference>
<dbReference type="OMA" id="HWAGASE"/>
<evidence type="ECO:0000313" key="1">
    <source>
        <dbReference type="EMBL" id="OLP94096.1"/>
    </source>
</evidence>
<dbReference type="OrthoDB" id="437633at2759"/>
<sequence length="347" mass="38509">MVMLAGPLPVGMHEPLPVRMHERHSLPETIIHEPPTISEELEEELHRLGASSDILGHLKELDMDIMDQVPGTAGQLDGSIRVSALRCLLHMLQAFGSGHSYWFKAAFLLDRIVASSTFRLEQLPLTCVVLTRIVMKLASSMPPPFASNSCPAMHMIKDFGTWLESAQNCVTDQVSDMALCMHEKTVLKALLWQIECPCVEHWSCLFFTRFGILAGRDFQAWIDQMQAKVLMFARAVVMCFPTAQLSQGRLALGLFSLSFVDAGMVPVASLKPSTKSVSEWKALLTATQPRGELPECRLPPFMAMRVMDMISLAVNEEPDAIRASSGVVAEALGETFRKIQSFQVERP</sequence>
<accession>A0A1Q9DFY1</accession>
<gene>
    <name evidence="1" type="ORF">AK812_SmicGene23926</name>
</gene>
<protein>
    <recommendedName>
        <fullName evidence="3">Cyclin N-terminal domain-containing protein</fullName>
    </recommendedName>
</protein>
<name>A0A1Q9DFY1_SYMMI</name>
<organism evidence="1 2">
    <name type="scientific">Symbiodinium microadriaticum</name>
    <name type="common">Dinoflagellate</name>
    <name type="synonym">Zooxanthella microadriatica</name>
    <dbReference type="NCBI Taxonomy" id="2951"/>
    <lineage>
        <taxon>Eukaryota</taxon>
        <taxon>Sar</taxon>
        <taxon>Alveolata</taxon>
        <taxon>Dinophyceae</taxon>
        <taxon>Suessiales</taxon>
        <taxon>Symbiodiniaceae</taxon>
        <taxon>Symbiodinium</taxon>
    </lineage>
</organism>
<dbReference type="Proteomes" id="UP000186817">
    <property type="component" value="Unassembled WGS sequence"/>
</dbReference>